<gene>
    <name evidence="1" type="ORF">SAMN02745746_03991</name>
</gene>
<dbReference type="InterPro" id="IPR050026">
    <property type="entry name" value="PHA_gran_PhaM_N"/>
</dbReference>
<reference evidence="2" key="1">
    <citation type="submission" date="2017-04" db="EMBL/GenBank/DDBJ databases">
        <authorList>
            <person name="Varghese N."/>
            <person name="Submissions S."/>
        </authorList>
    </citation>
    <scope>NUCLEOTIDE SEQUENCE [LARGE SCALE GENOMIC DNA]</scope>
    <source>
        <strain evidence="2">DSM 22618</strain>
    </source>
</reference>
<dbReference type="AlphaFoldDB" id="A0A1Y6CBY7"/>
<proteinExistence type="predicted"/>
<accession>A0A1Y6CBY7</accession>
<keyword evidence="2" id="KW-1185">Reference proteome</keyword>
<dbReference type="EMBL" id="FXAG01000035">
    <property type="protein sequence ID" value="SMF56160.1"/>
    <property type="molecule type" value="Genomic_DNA"/>
</dbReference>
<dbReference type="Proteomes" id="UP000192920">
    <property type="component" value="Unassembled WGS sequence"/>
</dbReference>
<sequence length="81" mass="9156">MSADFNPADPFAMFRQFWQNAAPSSAQPFMPPLTEEEIDRKMAELRVVEGWLTMNLGMLAMQIKALEMQKAGLAAMKPKDH</sequence>
<dbReference type="RefSeq" id="WP_085277935.1">
    <property type="nucleotide sequence ID" value="NZ_FXAG01000035.1"/>
</dbReference>
<evidence type="ECO:0000313" key="2">
    <source>
        <dbReference type="Proteomes" id="UP000192920"/>
    </source>
</evidence>
<dbReference type="NCBIfam" id="NF043076">
    <property type="entry name" value="PHA_gran_PhaM"/>
    <property type="match status" value="1"/>
</dbReference>
<protein>
    <submittedName>
        <fullName evidence="1">Uncharacterized protein</fullName>
    </submittedName>
</protein>
<evidence type="ECO:0000313" key="1">
    <source>
        <dbReference type="EMBL" id="SMF56160.1"/>
    </source>
</evidence>
<name>A0A1Y6CBY7_9NEIS</name>
<dbReference type="STRING" id="1123014.SAMN02745746_03991"/>
<organism evidence="1 2">
    <name type="scientific">Pseudogulbenkiania subflava DSM 22618</name>
    <dbReference type="NCBI Taxonomy" id="1123014"/>
    <lineage>
        <taxon>Bacteria</taxon>
        <taxon>Pseudomonadati</taxon>
        <taxon>Pseudomonadota</taxon>
        <taxon>Betaproteobacteria</taxon>
        <taxon>Neisseriales</taxon>
        <taxon>Chromobacteriaceae</taxon>
        <taxon>Pseudogulbenkiania</taxon>
    </lineage>
</organism>